<evidence type="ECO:0000256" key="1">
    <source>
        <dbReference type="SAM" id="MobiDB-lite"/>
    </source>
</evidence>
<feature type="region of interest" description="Disordered" evidence="1">
    <location>
        <begin position="54"/>
        <end position="126"/>
    </location>
</feature>
<reference evidence="3" key="1">
    <citation type="submission" date="2022-11" db="UniProtKB">
        <authorList>
            <consortium name="WormBaseParasite"/>
        </authorList>
    </citation>
    <scope>IDENTIFICATION</scope>
</reference>
<organism evidence="2 3">
    <name type="scientific">Plectus sambesii</name>
    <dbReference type="NCBI Taxonomy" id="2011161"/>
    <lineage>
        <taxon>Eukaryota</taxon>
        <taxon>Metazoa</taxon>
        <taxon>Ecdysozoa</taxon>
        <taxon>Nematoda</taxon>
        <taxon>Chromadorea</taxon>
        <taxon>Plectida</taxon>
        <taxon>Plectina</taxon>
        <taxon>Plectoidea</taxon>
        <taxon>Plectidae</taxon>
        <taxon>Plectus</taxon>
    </lineage>
</organism>
<proteinExistence type="predicted"/>
<name>A0A914VSY9_9BILA</name>
<feature type="compositionally biased region" description="Low complexity" evidence="1">
    <location>
        <begin position="114"/>
        <end position="125"/>
    </location>
</feature>
<dbReference type="WBParaSite" id="PSAMB.scaffold2434size23257.g17814.t1">
    <property type="protein sequence ID" value="PSAMB.scaffold2434size23257.g17814.t1"/>
    <property type="gene ID" value="PSAMB.scaffold2434size23257.g17814"/>
</dbReference>
<evidence type="ECO:0000313" key="3">
    <source>
        <dbReference type="WBParaSite" id="PSAMB.scaffold2434size23257.g17814.t1"/>
    </source>
</evidence>
<accession>A0A914VSY9</accession>
<evidence type="ECO:0000313" key="2">
    <source>
        <dbReference type="Proteomes" id="UP000887566"/>
    </source>
</evidence>
<dbReference type="Proteomes" id="UP000887566">
    <property type="component" value="Unplaced"/>
</dbReference>
<keyword evidence="2" id="KW-1185">Reference proteome</keyword>
<protein>
    <submittedName>
        <fullName evidence="3">Uncharacterized protein</fullName>
    </submittedName>
</protein>
<sequence length="146" mass="16000">MTGTVTHPTLTSFYRAREVARRAPTRTARANGTAARAVANDKCAAVDWRTHVRARRRKTWPKAPCRPTTRPSRETRIDSVADTPRQRLSRRRKPPSASHLPPLSQSCKERLQHPLSSSLPRSISSVDGGCAIDGALSATSVSRPPA</sequence>
<dbReference type="AlphaFoldDB" id="A0A914VSY9"/>